<dbReference type="Pfam" id="PF05057">
    <property type="entry name" value="DUF676"/>
    <property type="match status" value="1"/>
</dbReference>
<proteinExistence type="inferred from homology"/>
<keyword evidence="4" id="KW-1185">Reference proteome</keyword>
<dbReference type="PANTHER" id="PTHR11440">
    <property type="entry name" value="LECITHIN-CHOLESTEROL ACYLTRANSFERASE-RELATED"/>
    <property type="match status" value="1"/>
</dbReference>
<dbReference type="InterPro" id="IPR007751">
    <property type="entry name" value="DUF676_lipase-like"/>
</dbReference>
<reference evidence="3" key="1">
    <citation type="submission" date="2017-09" db="EMBL/GenBank/DDBJ databases">
        <title>Polyketide synthases of a Diaporthe helianthi virulent isolate.</title>
        <authorList>
            <person name="Baroncelli R."/>
        </authorList>
    </citation>
    <scope>NUCLEOTIDE SEQUENCE [LARGE SCALE GENOMIC DNA]</scope>
    <source>
        <strain evidence="3">7/96</strain>
    </source>
</reference>
<evidence type="ECO:0000256" key="1">
    <source>
        <dbReference type="ARBA" id="ARBA00007920"/>
    </source>
</evidence>
<evidence type="ECO:0000313" key="3">
    <source>
        <dbReference type="EMBL" id="POS74031.1"/>
    </source>
</evidence>
<gene>
    <name evidence="3" type="ORF">DHEL01_v207573</name>
</gene>
<dbReference type="AlphaFoldDB" id="A0A2P5HUV5"/>
<protein>
    <submittedName>
        <fullName evidence="3">Triacylglycerol lipase</fullName>
    </submittedName>
</protein>
<evidence type="ECO:0000313" key="4">
    <source>
        <dbReference type="Proteomes" id="UP000094444"/>
    </source>
</evidence>
<dbReference type="InterPro" id="IPR029058">
    <property type="entry name" value="AB_hydrolase_fold"/>
</dbReference>
<comment type="similarity">
    <text evidence="1">Belongs to the putative lipase ROG1 family.</text>
</comment>
<dbReference type="STRING" id="158607.A0A2P5HUV5"/>
<dbReference type="EMBL" id="MAVT02000693">
    <property type="protein sequence ID" value="POS74031.1"/>
    <property type="molecule type" value="Genomic_DNA"/>
</dbReference>
<feature type="domain" description="DUF676" evidence="2">
    <location>
        <begin position="70"/>
        <end position="132"/>
    </location>
</feature>
<sequence>MPKYPIVLAHGLLGFAELKLAGNYLPPIHYWHGIKEALTANGAEVITATVPPTGSIEERSAKLRENILQDSHGRPVNIIAHSMGGLDARYMISYAHRRRARRGETQSPPNDINVRSLVTIATPHHGSAYADYLFDQIGPDRLPGIYEAWKRTTGLSTGAFSQLTRKYMSEEFNPRTPDDPDVRYFSYGAALTQKPPLLSPFRLSFNVLSREEGPNDGLVSVDSAKWGTYKGTMENVSHLDLINWTNRLRWAVRKIMGEENPFNATAFYIQIAEMLKEEGL</sequence>
<dbReference type="FunCoup" id="A0A2P5HUV5">
    <property type="interactions" value="42"/>
</dbReference>
<organism evidence="3 4">
    <name type="scientific">Diaporthe helianthi</name>
    <dbReference type="NCBI Taxonomy" id="158607"/>
    <lineage>
        <taxon>Eukaryota</taxon>
        <taxon>Fungi</taxon>
        <taxon>Dikarya</taxon>
        <taxon>Ascomycota</taxon>
        <taxon>Pezizomycotina</taxon>
        <taxon>Sordariomycetes</taxon>
        <taxon>Sordariomycetidae</taxon>
        <taxon>Diaporthales</taxon>
        <taxon>Diaporthaceae</taxon>
        <taxon>Diaporthe</taxon>
    </lineage>
</organism>
<accession>A0A2P5HUV5</accession>
<comment type="caution">
    <text evidence="3">The sequence shown here is derived from an EMBL/GenBank/DDBJ whole genome shotgun (WGS) entry which is preliminary data.</text>
</comment>
<dbReference type="InParanoid" id="A0A2P5HUV5"/>
<dbReference type="OrthoDB" id="5592486at2759"/>
<dbReference type="Proteomes" id="UP000094444">
    <property type="component" value="Unassembled WGS sequence"/>
</dbReference>
<name>A0A2P5HUV5_DIAHE</name>
<evidence type="ECO:0000259" key="2">
    <source>
        <dbReference type="Pfam" id="PF05057"/>
    </source>
</evidence>
<dbReference type="Gene3D" id="3.40.50.1820">
    <property type="entry name" value="alpha/beta hydrolase"/>
    <property type="match status" value="1"/>
</dbReference>
<dbReference type="SUPFAM" id="SSF53474">
    <property type="entry name" value="alpha/beta-Hydrolases"/>
    <property type="match status" value="1"/>
</dbReference>